<comment type="caution">
    <text evidence="3">The sequence shown here is derived from an EMBL/GenBank/DDBJ whole genome shotgun (WGS) entry which is preliminary data.</text>
</comment>
<evidence type="ECO:0000259" key="1">
    <source>
        <dbReference type="Pfam" id="PF01548"/>
    </source>
</evidence>
<dbReference type="GO" id="GO:0004803">
    <property type="term" value="F:transposase activity"/>
    <property type="evidence" value="ECO:0007669"/>
    <property type="project" value="InterPro"/>
</dbReference>
<dbReference type="Pfam" id="PF01548">
    <property type="entry name" value="DEDD_Tnp_IS110"/>
    <property type="match status" value="1"/>
</dbReference>
<dbReference type="AlphaFoldDB" id="A0A917KB54"/>
<dbReference type="GO" id="GO:0006313">
    <property type="term" value="P:DNA transposition"/>
    <property type="evidence" value="ECO:0007669"/>
    <property type="project" value="InterPro"/>
</dbReference>
<organism evidence="3 4">
    <name type="scientific">Alicyclobacillus cellulosilyticus</name>
    <dbReference type="NCBI Taxonomy" id="1003997"/>
    <lineage>
        <taxon>Bacteria</taxon>
        <taxon>Bacillati</taxon>
        <taxon>Bacillota</taxon>
        <taxon>Bacilli</taxon>
        <taxon>Bacillales</taxon>
        <taxon>Alicyclobacillaceae</taxon>
        <taxon>Alicyclobacillus</taxon>
    </lineage>
</organism>
<dbReference type="Proteomes" id="UP000637695">
    <property type="component" value="Unassembled WGS sequence"/>
</dbReference>
<dbReference type="InterPro" id="IPR003346">
    <property type="entry name" value="Transposase_20"/>
</dbReference>
<reference evidence="3" key="1">
    <citation type="journal article" date="2014" name="Int. J. Syst. Evol. Microbiol.">
        <title>Complete genome sequence of Corynebacterium casei LMG S-19264T (=DSM 44701T), isolated from a smear-ripened cheese.</title>
        <authorList>
            <consortium name="US DOE Joint Genome Institute (JGI-PGF)"/>
            <person name="Walter F."/>
            <person name="Albersmeier A."/>
            <person name="Kalinowski J."/>
            <person name="Ruckert C."/>
        </authorList>
    </citation>
    <scope>NUCLEOTIDE SEQUENCE</scope>
    <source>
        <strain evidence="3">JCM 18487</strain>
    </source>
</reference>
<sequence>MQVVYERCCGLDIHKRSVTACSLTPEGKAIRTFGTMTEDLLELADWLQDQGCSHVAMESTGSFWKPIYNVLEATGAFTLLVVNAQHIKAVPGRKTDVRDAEWIADLLRHGLLQPSFVPSREQRELRELIRYRQEIVDERAREVNRLQKVLEGANIKLSSVATDITGKSGWSILKALSQGETDPQELAAMAKGRMKAKHDELKRALHGVMGDHQRLMLREQLQHIEELDRRIERLTKEIGERMRPFEDALERLDTIPGVGRRIAEVIVAETGADMSQFPTAGHLASWAGMCPGNHESAGKRKSGRTRKGNVTLRRALVEAAQAAGRTRDTYLSAQFKRLAHRRGSKRAAVAVGHTILIIAYHLLKRQTTYQELGPLYFEEKQRETAVRNSVKRLERLGYQVILEPRIPA</sequence>
<feature type="domain" description="Transposase IS110-like N-terminal" evidence="1">
    <location>
        <begin position="9"/>
        <end position="153"/>
    </location>
</feature>
<dbReference type="GO" id="GO:0003677">
    <property type="term" value="F:DNA binding"/>
    <property type="evidence" value="ECO:0007669"/>
    <property type="project" value="InterPro"/>
</dbReference>
<evidence type="ECO:0000313" key="3">
    <source>
        <dbReference type="EMBL" id="GGJ05146.1"/>
    </source>
</evidence>
<name>A0A917KB54_9BACL</name>
<gene>
    <name evidence="3" type="ORF">GCM10010885_12800</name>
</gene>
<keyword evidence="4" id="KW-1185">Reference proteome</keyword>
<dbReference type="EMBL" id="BMOY01000016">
    <property type="protein sequence ID" value="GGJ05146.1"/>
    <property type="molecule type" value="Genomic_DNA"/>
</dbReference>
<proteinExistence type="predicted"/>
<dbReference type="NCBIfam" id="NF033542">
    <property type="entry name" value="transpos_IS110"/>
    <property type="match status" value="1"/>
</dbReference>
<dbReference type="Pfam" id="PF02371">
    <property type="entry name" value="Transposase_20"/>
    <property type="match status" value="1"/>
</dbReference>
<evidence type="ECO:0000259" key="2">
    <source>
        <dbReference type="Pfam" id="PF02371"/>
    </source>
</evidence>
<reference evidence="3" key="2">
    <citation type="submission" date="2020-09" db="EMBL/GenBank/DDBJ databases">
        <authorList>
            <person name="Sun Q."/>
            <person name="Ohkuma M."/>
        </authorList>
    </citation>
    <scope>NUCLEOTIDE SEQUENCE</scope>
    <source>
        <strain evidence="3">JCM 18487</strain>
    </source>
</reference>
<dbReference type="PANTHER" id="PTHR33055">
    <property type="entry name" value="TRANSPOSASE FOR INSERTION SEQUENCE ELEMENT IS1111A"/>
    <property type="match status" value="1"/>
</dbReference>
<dbReference type="InterPro" id="IPR002525">
    <property type="entry name" value="Transp_IS110-like_N"/>
</dbReference>
<accession>A0A917KB54</accession>
<dbReference type="PANTHER" id="PTHR33055:SF15">
    <property type="entry name" value="TRANSPOSASE-RELATED"/>
    <property type="match status" value="1"/>
</dbReference>
<evidence type="ECO:0000313" key="4">
    <source>
        <dbReference type="Proteomes" id="UP000637695"/>
    </source>
</evidence>
<dbReference type="InterPro" id="IPR047650">
    <property type="entry name" value="Transpos_IS110"/>
</dbReference>
<feature type="domain" description="Transposase IS116/IS110/IS902 C-terminal" evidence="2">
    <location>
        <begin position="250"/>
        <end position="327"/>
    </location>
</feature>
<protein>
    <submittedName>
        <fullName evidence="3">IS110 family transposase</fullName>
    </submittedName>
</protein>
<dbReference type="RefSeq" id="WP_188881887.1">
    <property type="nucleotide sequence ID" value="NZ_BMOY01000016.1"/>
</dbReference>